<dbReference type="EMBL" id="CP050899">
    <property type="protein sequence ID" value="QIX24001.1"/>
    <property type="molecule type" value="Genomic_DNA"/>
</dbReference>
<dbReference type="RefSeq" id="WP_107341741.1">
    <property type="nucleotide sequence ID" value="NZ_CP050899.1"/>
</dbReference>
<organism evidence="2 3">
    <name type="scientific">Agrobacterium pusense</name>
    <dbReference type="NCBI Taxonomy" id="648995"/>
    <lineage>
        <taxon>Bacteria</taxon>
        <taxon>Pseudomonadati</taxon>
        <taxon>Pseudomonadota</taxon>
        <taxon>Alphaproteobacteria</taxon>
        <taxon>Hyphomicrobiales</taxon>
        <taxon>Rhizobiaceae</taxon>
        <taxon>Rhizobium/Agrobacterium group</taxon>
        <taxon>Agrobacterium</taxon>
    </lineage>
</organism>
<accession>A0A6H0ZVY1</accession>
<evidence type="ECO:0000313" key="3">
    <source>
        <dbReference type="Proteomes" id="UP000500870"/>
    </source>
</evidence>
<gene>
    <name evidence="2" type="ORF">FOB41_23025</name>
</gene>
<dbReference type="AlphaFoldDB" id="A0A6H0ZVY1"/>
<proteinExistence type="predicted"/>
<dbReference type="Proteomes" id="UP000500870">
    <property type="component" value="Chromosome 3"/>
</dbReference>
<name>A0A6H0ZVY1_9HYPH</name>
<evidence type="ECO:0008006" key="4">
    <source>
        <dbReference type="Google" id="ProtNLM"/>
    </source>
</evidence>
<reference evidence="2 3" key="1">
    <citation type="submission" date="2020-04" db="EMBL/GenBank/DDBJ databases">
        <title>FDA dAtabase for Regulatory Grade micrObial Sequences (FDA-ARGOS): Supporting development and validation of Infectious Disease Dx tests.</title>
        <authorList>
            <person name="Sciortino C."/>
            <person name="Tallon L."/>
            <person name="Sadzewicz L."/>
            <person name="Vavikolanu K."/>
            <person name="Mehta A."/>
            <person name="Aluvathingal J."/>
            <person name="Nadendla S."/>
            <person name="Nandy P."/>
            <person name="Geyer C."/>
            <person name="Yan Y."/>
            <person name="Sichtig H."/>
        </authorList>
    </citation>
    <scope>NUCLEOTIDE SEQUENCE [LARGE SCALE GENOMIC DNA]</scope>
    <source>
        <strain evidence="2 3">FDAARGOS_633</strain>
    </source>
</reference>
<evidence type="ECO:0000313" key="2">
    <source>
        <dbReference type="EMBL" id="QIX24001.1"/>
    </source>
</evidence>
<protein>
    <recommendedName>
        <fullName evidence="4">DUF3102 domain-containing protein</fullName>
    </recommendedName>
</protein>
<feature type="region of interest" description="Disordered" evidence="1">
    <location>
        <begin position="326"/>
        <end position="366"/>
    </location>
</feature>
<sequence>MTVSKENNTTLPAAFARHYEKLKINGPLRKRLETSASKISDLGRRTTEQTFELGDYLDEVAVLLDEGIFDRWVKLRCGIAPRTARGYMSVFRNLPDFRDDLVDLSIGSTVLFHLAHAPHDKVREAIEFAGEHGQLRVADVKAILAGGEAVEDKTDRGNLYGAGGVTGLKALIAVKARDGLKMFVVHIDVIVQAIKTALDQKRVIKEALAREVEDLARVARMELESLAQFVEPDSDLRRHPRSTQFPKKTEWAVVNETLQKLGLFDSWPKSKDLPGWLRDEVVPVLEWAISKERKPKWPLAPPNDAVAVTPILVEVGAGVATEDVMTENGEASPTRQALEVVPPLANEVEAERDGLDEASPAETVTA</sequence>
<evidence type="ECO:0000256" key="1">
    <source>
        <dbReference type="SAM" id="MobiDB-lite"/>
    </source>
</evidence>